<dbReference type="AlphaFoldDB" id="A0AAU7DS71"/>
<dbReference type="InterPro" id="IPR041916">
    <property type="entry name" value="Anti_sigma_zinc_sf"/>
</dbReference>
<dbReference type="EMBL" id="CP121196">
    <property type="protein sequence ID" value="XBH19591.1"/>
    <property type="molecule type" value="Genomic_DNA"/>
</dbReference>
<dbReference type="RefSeq" id="WP_348264810.1">
    <property type="nucleotide sequence ID" value="NZ_CP121196.1"/>
</dbReference>
<evidence type="ECO:0000259" key="2">
    <source>
        <dbReference type="Pfam" id="PF13490"/>
    </source>
</evidence>
<name>A0AAU7DS71_9BACT</name>
<evidence type="ECO:0000256" key="1">
    <source>
        <dbReference type="SAM" id="Phobius"/>
    </source>
</evidence>
<organism evidence="3">
    <name type="scientific">Telmatobacter sp. DSM 110680</name>
    <dbReference type="NCBI Taxonomy" id="3036704"/>
    <lineage>
        <taxon>Bacteria</taxon>
        <taxon>Pseudomonadati</taxon>
        <taxon>Acidobacteriota</taxon>
        <taxon>Terriglobia</taxon>
        <taxon>Terriglobales</taxon>
        <taxon>Acidobacteriaceae</taxon>
        <taxon>Telmatobacter</taxon>
    </lineage>
</organism>
<protein>
    <submittedName>
        <fullName evidence="3">Zf-HC2 domain-containing protein</fullName>
    </submittedName>
</protein>
<dbReference type="InterPro" id="IPR027383">
    <property type="entry name" value="Znf_put"/>
</dbReference>
<dbReference type="Gene3D" id="1.10.10.1320">
    <property type="entry name" value="Anti-sigma factor, zinc-finger domain"/>
    <property type="match status" value="1"/>
</dbReference>
<keyword evidence="1" id="KW-1133">Transmembrane helix</keyword>
<sequence length="233" mass="25056">MEHNEAIKQMVAERYLLGELSPEQRDAFEEHAFDCSECSLELRAGAAFIDAAKVELPKLTPASPAPSVPYSPRPDRKRINWQSWLRPAFAIPAFAALLAVVGYQNLSTIPSLRMAATQPSLLPSTAFHAGTRGAAHTQVQADRTQGAVLSIELPQDSGVATYSFTLYDPQGKQLWTRTLTAAKAGASGDGIVSLVIPGIGLTQGSYTLAIAGIDPQGTRTEIDRHALDIQFVD</sequence>
<keyword evidence="1" id="KW-0472">Membrane</keyword>
<feature type="domain" description="Putative zinc-finger" evidence="2">
    <location>
        <begin position="15"/>
        <end position="38"/>
    </location>
</feature>
<keyword evidence="1" id="KW-0812">Transmembrane</keyword>
<proteinExistence type="predicted"/>
<gene>
    <name evidence="3" type="ORF">P8935_09790</name>
</gene>
<feature type="transmembrane region" description="Helical" evidence="1">
    <location>
        <begin position="83"/>
        <end position="103"/>
    </location>
</feature>
<dbReference type="Pfam" id="PF13490">
    <property type="entry name" value="zf-HC2"/>
    <property type="match status" value="1"/>
</dbReference>
<reference evidence="3" key="1">
    <citation type="submission" date="2023-03" db="EMBL/GenBank/DDBJ databases">
        <title>Edaphobacter sp.</title>
        <authorList>
            <person name="Huber K.J."/>
            <person name="Papendorf J."/>
            <person name="Pilke C."/>
            <person name="Bunk B."/>
            <person name="Sproeer C."/>
            <person name="Pester M."/>
        </authorList>
    </citation>
    <scope>NUCLEOTIDE SEQUENCE</scope>
    <source>
        <strain evidence="3">DSM 110680</strain>
    </source>
</reference>
<accession>A0AAU7DS71</accession>
<evidence type="ECO:0000313" key="3">
    <source>
        <dbReference type="EMBL" id="XBH19591.1"/>
    </source>
</evidence>